<organism evidence="1 2">
    <name type="scientific">Dyella soli</name>
    <dbReference type="NCBI Taxonomy" id="522319"/>
    <lineage>
        <taxon>Bacteria</taxon>
        <taxon>Pseudomonadati</taxon>
        <taxon>Pseudomonadota</taxon>
        <taxon>Gammaproteobacteria</taxon>
        <taxon>Lysobacterales</taxon>
        <taxon>Rhodanobacteraceae</taxon>
        <taxon>Dyella</taxon>
    </lineage>
</organism>
<sequence length="149" mass="16767">MEAGYISALAALAGSAIGGLTSLTASWLNQRVQFNAQERAAHMSRREELYRIFIEEASKWYADAYEHDHAEVSNLVSLYASVSRMRVLSSPAVVESADRVVRVIIETYLAPNKTFRDVTEIMDNEAMNPLREFSMVCRDELWGGSMLRS</sequence>
<name>A0A4R0YU91_9GAMM</name>
<protein>
    <submittedName>
        <fullName evidence="1">Uncharacterized protein</fullName>
    </submittedName>
</protein>
<dbReference type="RefSeq" id="WP_131407740.1">
    <property type="nucleotide sequence ID" value="NZ_SJTG01000002.1"/>
</dbReference>
<reference evidence="1 2" key="1">
    <citation type="submission" date="2019-02" db="EMBL/GenBank/DDBJ databases">
        <title>Dyella amyloliquefaciens sp. nov., isolated from forest soil.</title>
        <authorList>
            <person name="Gao Z.-H."/>
            <person name="Qiu L.-H."/>
        </authorList>
    </citation>
    <scope>NUCLEOTIDE SEQUENCE [LARGE SCALE GENOMIC DNA]</scope>
    <source>
        <strain evidence="1 2">KACC 12747</strain>
    </source>
</reference>
<evidence type="ECO:0000313" key="2">
    <source>
        <dbReference type="Proteomes" id="UP000291822"/>
    </source>
</evidence>
<proteinExistence type="predicted"/>
<dbReference type="AlphaFoldDB" id="A0A4R0YU91"/>
<keyword evidence="2" id="KW-1185">Reference proteome</keyword>
<gene>
    <name evidence="1" type="ORF">EZM97_14170</name>
</gene>
<dbReference type="Proteomes" id="UP000291822">
    <property type="component" value="Unassembled WGS sequence"/>
</dbReference>
<accession>A0A4R0YU91</accession>
<comment type="caution">
    <text evidence="1">The sequence shown here is derived from an EMBL/GenBank/DDBJ whole genome shotgun (WGS) entry which is preliminary data.</text>
</comment>
<dbReference type="EMBL" id="SJTG01000002">
    <property type="protein sequence ID" value="TCI10072.1"/>
    <property type="molecule type" value="Genomic_DNA"/>
</dbReference>
<evidence type="ECO:0000313" key="1">
    <source>
        <dbReference type="EMBL" id="TCI10072.1"/>
    </source>
</evidence>